<feature type="domain" description="K Homology" evidence="4">
    <location>
        <begin position="427"/>
        <end position="498"/>
    </location>
</feature>
<dbReference type="SMART" id="SM00322">
    <property type="entry name" value="KH"/>
    <property type="match status" value="1"/>
</dbReference>
<keyword evidence="6" id="KW-1185">Reference proteome</keyword>
<dbReference type="EMBL" id="CAJNNV010017425">
    <property type="protein sequence ID" value="CAE8605143.1"/>
    <property type="molecule type" value="Genomic_DNA"/>
</dbReference>
<feature type="non-terminal residue" evidence="5">
    <location>
        <position position="1"/>
    </location>
</feature>
<feature type="non-terminal residue" evidence="5">
    <location>
        <position position="543"/>
    </location>
</feature>
<dbReference type="Proteomes" id="UP000654075">
    <property type="component" value="Unassembled WGS sequence"/>
</dbReference>
<evidence type="ECO:0000256" key="2">
    <source>
        <dbReference type="PROSITE-ProRule" id="PRU00117"/>
    </source>
</evidence>
<reference evidence="5" key="1">
    <citation type="submission" date="2021-02" db="EMBL/GenBank/DDBJ databases">
        <authorList>
            <person name="Dougan E. K."/>
            <person name="Rhodes N."/>
            <person name="Thang M."/>
            <person name="Chan C."/>
        </authorList>
    </citation>
    <scope>NUCLEOTIDE SEQUENCE</scope>
</reference>
<accession>A0A813EVH4</accession>
<dbReference type="PROSITE" id="PS50084">
    <property type="entry name" value="KH_TYPE_1"/>
    <property type="match status" value="2"/>
</dbReference>
<dbReference type="InterPro" id="IPR004088">
    <property type="entry name" value="KH_dom_type_1"/>
</dbReference>
<organism evidence="5 6">
    <name type="scientific">Polarella glacialis</name>
    <name type="common">Dinoflagellate</name>
    <dbReference type="NCBI Taxonomy" id="89957"/>
    <lineage>
        <taxon>Eukaryota</taxon>
        <taxon>Sar</taxon>
        <taxon>Alveolata</taxon>
        <taxon>Dinophyceae</taxon>
        <taxon>Suessiales</taxon>
        <taxon>Suessiaceae</taxon>
        <taxon>Polarella</taxon>
    </lineage>
</organism>
<proteinExistence type="predicted"/>
<name>A0A813EVH4_POLGL</name>
<dbReference type="GO" id="GO:0003723">
    <property type="term" value="F:RNA binding"/>
    <property type="evidence" value="ECO:0007669"/>
    <property type="project" value="UniProtKB-UniRule"/>
</dbReference>
<evidence type="ECO:0000313" key="6">
    <source>
        <dbReference type="Proteomes" id="UP000654075"/>
    </source>
</evidence>
<gene>
    <name evidence="5" type="ORF">PGLA1383_LOCUS23272</name>
</gene>
<dbReference type="PANTHER" id="PTHR10288">
    <property type="entry name" value="KH DOMAIN CONTAINING RNA BINDING PROTEIN"/>
    <property type="match status" value="1"/>
</dbReference>
<feature type="region of interest" description="Disordered" evidence="3">
    <location>
        <begin position="385"/>
        <end position="421"/>
    </location>
</feature>
<keyword evidence="1" id="KW-0677">Repeat</keyword>
<evidence type="ECO:0000256" key="1">
    <source>
        <dbReference type="ARBA" id="ARBA00022737"/>
    </source>
</evidence>
<evidence type="ECO:0000313" key="5">
    <source>
        <dbReference type="EMBL" id="CAE8605143.1"/>
    </source>
</evidence>
<comment type="caution">
    <text evidence="5">The sequence shown here is derived from an EMBL/GenBank/DDBJ whole genome shotgun (WGS) entry which is preliminary data.</text>
</comment>
<protein>
    <recommendedName>
        <fullName evidence="4">K Homology domain-containing protein</fullName>
    </recommendedName>
</protein>
<dbReference type="SUPFAM" id="SSF54791">
    <property type="entry name" value="Eukaryotic type KH-domain (KH-domain type I)"/>
    <property type="match status" value="1"/>
</dbReference>
<dbReference type="OrthoDB" id="19657at2759"/>
<dbReference type="InterPro" id="IPR004087">
    <property type="entry name" value="KH_dom"/>
</dbReference>
<dbReference type="Gene3D" id="3.30.310.210">
    <property type="match status" value="1"/>
</dbReference>
<sequence>AGVQCSGRLLRAAAARLRSDARRSELSLEGLAGIAGAFARANERNEEVVRLVREALSAASPPGGSASQRSPLADISDEAVANLAFFCHVFKVLSSETFEVSSLLPLRVAELVTKRAAATSQLGKVLPLLAALQDTSLEAAQAMRHVVERSLPAILASKGQRQEEAAGLHERESIPRLLEALALARQRDLGLVTGLATRCLRLAPRLDLAGVLRVADSLARLGVRQDSPTSKLRVVNGGGGCGCVEQMTAWVRQSFDTAVAPEHRGLGWGARDSERRSGDQRSKGTWGWYGLTLSLPPNPCQQMGQQLAVGQAERKRALKVDAETWRFVLTAATQPADVLGKYDRDLDLSRAHARELVLGRCIMFGSISLVERDAARVDEFPSRAARPSALRAKSKQRSNGERETMSYRAASSTSGTWGVRPSSGEVTDMQVHMIIPSKFIGTILGKKGSQITQITQDSGCKFASVTTYDPDEVDRRVVIIGGYDECARAQRSVHQLYVSAATAAAHEVSHVTVFLMVPQAAAGPVIGKEASNLKRIREERGPE</sequence>
<dbReference type="InterPro" id="IPR036612">
    <property type="entry name" value="KH_dom_type_1_sf"/>
</dbReference>
<dbReference type="Pfam" id="PF00013">
    <property type="entry name" value="KH_1"/>
    <property type="match status" value="1"/>
</dbReference>
<keyword evidence="2" id="KW-0694">RNA-binding</keyword>
<evidence type="ECO:0000259" key="4">
    <source>
        <dbReference type="SMART" id="SM00322"/>
    </source>
</evidence>
<dbReference type="AlphaFoldDB" id="A0A813EVH4"/>
<evidence type="ECO:0000256" key="3">
    <source>
        <dbReference type="SAM" id="MobiDB-lite"/>
    </source>
</evidence>